<keyword evidence="3" id="KW-1185">Reference proteome</keyword>
<feature type="compositionally biased region" description="Basic and acidic residues" evidence="1">
    <location>
        <begin position="18"/>
        <end position="29"/>
    </location>
</feature>
<evidence type="ECO:0000313" key="2">
    <source>
        <dbReference type="EMBL" id="MDU9001807.1"/>
    </source>
</evidence>
<evidence type="ECO:0000313" key="3">
    <source>
        <dbReference type="Proteomes" id="UP001257627"/>
    </source>
</evidence>
<comment type="caution">
    <text evidence="2">The sequence shown here is derived from an EMBL/GenBank/DDBJ whole genome shotgun (WGS) entry which is preliminary data.</text>
</comment>
<organism evidence="2 3">
    <name type="scientific">Streptomyces mirabilis</name>
    <dbReference type="NCBI Taxonomy" id="68239"/>
    <lineage>
        <taxon>Bacteria</taxon>
        <taxon>Bacillati</taxon>
        <taxon>Actinomycetota</taxon>
        <taxon>Actinomycetes</taxon>
        <taxon>Kitasatosporales</taxon>
        <taxon>Streptomycetaceae</taxon>
        <taxon>Streptomyces</taxon>
    </lineage>
</organism>
<feature type="compositionally biased region" description="Polar residues" evidence="1">
    <location>
        <begin position="1"/>
        <end position="14"/>
    </location>
</feature>
<dbReference type="EMBL" id="JARAKF010000006">
    <property type="protein sequence ID" value="MDU9001807.1"/>
    <property type="molecule type" value="Genomic_DNA"/>
</dbReference>
<dbReference type="Pfam" id="PF19711">
    <property type="entry name" value="DUF6207"/>
    <property type="match status" value="1"/>
</dbReference>
<evidence type="ECO:0000256" key="1">
    <source>
        <dbReference type="SAM" id="MobiDB-lite"/>
    </source>
</evidence>
<dbReference type="RefSeq" id="WP_316738730.1">
    <property type="nucleotide sequence ID" value="NZ_JARAKF010000006.1"/>
</dbReference>
<dbReference type="Proteomes" id="UP001257627">
    <property type="component" value="Unassembled WGS sequence"/>
</dbReference>
<feature type="region of interest" description="Disordered" evidence="1">
    <location>
        <begin position="1"/>
        <end position="55"/>
    </location>
</feature>
<name>A0ABU3V6M1_9ACTN</name>
<proteinExistence type="predicted"/>
<feature type="compositionally biased region" description="Basic and acidic residues" evidence="1">
    <location>
        <begin position="221"/>
        <end position="235"/>
    </location>
</feature>
<accession>A0ABU3V6M1</accession>
<feature type="region of interest" description="Disordered" evidence="1">
    <location>
        <begin position="198"/>
        <end position="235"/>
    </location>
</feature>
<gene>
    <name evidence="2" type="ORF">PU648_58355</name>
</gene>
<reference evidence="2 3" key="1">
    <citation type="submission" date="2023-02" db="EMBL/GenBank/DDBJ databases">
        <authorList>
            <person name="Maleckis M."/>
        </authorList>
    </citation>
    <scope>NUCLEOTIDE SEQUENCE [LARGE SCALE GENOMIC DNA]</scope>
    <source>
        <strain evidence="2 3">P8-A2</strain>
    </source>
</reference>
<protein>
    <submittedName>
        <fullName evidence="2">DUF6207 family protein</fullName>
    </submittedName>
</protein>
<dbReference type="InterPro" id="IPR045775">
    <property type="entry name" value="DUF6207"/>
</dbReference>
<feature type="region of interest" description="Disordered" evidence="1">
    <location>
        <begin position="291"/>
        <end position="335"/>
    </location>
</feature>
<sequence>MGASRTQPPAQSGSFGWDPDRRLRSKSEESPTSTPPKTALEPGHDLPTLAPRRRVRHPLRPGSIYETHVSRPGLVVVDVAAADDATALAFQQLLADRRATATAQRTTRDLGQSGVRLRCYRPGPQGAVAEAREVVRARGADRHEVVDQQRRGLASAAGLPSLLHLLRQLLEPVAGEPGGAVLQPHAVLGTGGHYGAGDPAVDGRRGGEGALLPSGLGPQPLDEHHQGAGGDGEQRHAGLRAELRPARPVLGVALAGSLRAAVRDRAPCLAVDVVERGPGRGVVLLWPGRRRRDDGQRSGLRHNRAASPTLTAPKSAASLGSPDRWRTGRCPACRG</sequence>